<dbReference type="Proteomes" id="UP000742098">
    <property type="component" value="Unassembled WGS sequence"/>
</dbReference>
<dbReference type="Pfam" id="PF13517">
    <property type="entry name" value="FG-GAP_3"/>
    <property type="match status" value="1"/>
</dbReference>
<proteinExistence type="predicted"/>
<dbReference type="PANTHER" id="PTHR44103">
    <property type="entry name" value="PROPROTEIN CONVERTASE P"/>
    <property type="match status" value="1"/>
</dbReference>
<dbReference type="AlphaFoldDB" id="A0A921L0G6"/>
<reference evidence="2" key="2">
    <citation type="submission" date="2021-09" db="EMBL/GenBank/DDBJ databases">
        <authorList>
            <person name="Gilroy R."/>
        </authorList>
    </citation>
    <scope>NUCLEOTIDE SEQUENCE</scope>
    <source>
        <strain evidence="2">6966</strain>
    </source>
</reference>
<dbReference type="Gene3D" id="2.130.10.130">
    <property type="entry name" value="Integrin alpha, N-terminal"/>
    <property type="match status" value="1"/>
</dbReference>
<dbReference type="EMBL" id="DYVS01000160">
    <property type="protein sequence ID" value="HJF70973.1"/>
    <property type="molecule type" value="Genomic_DNA"/>
</dbReference>
<reference evidence="2" key="1">
    <citation type="journal article" date="2021" name="PeerJ">
        <title>Extensive microbial diversity within the chicken gut microbiome revealed by metagenomics and culture.</title>
        <authorList>
            <person name="Gilroy R."/>
            <person name="Ravi A."/>
            <person name="Getino M."/>
            <person name="Pursley I."/>
            <person name="Horton D.L."/>
            <person name="Alikhan N.F."/>
            <person name="Baker D."/>
            <person name="Gharbi K."/>
            <person name="Hall N."/>
            <person name="Watson M."/>
            <person name="Adriaenssens E.M."/>
            <person name="Foster-Nyarko E."/>
            <person name="Jarju S."/>
            <person name="Secka A."/>
            <person name="Antonio M."/>
            <person name="Oren A."/>
            <person name="Chaudhuri R.R."/>
            <person name="La Ragione R."/>
            <person name="Hildebrand F."/>
            <person name="Pallen M.J."/>
        </authorList>
    </citation>
    <scope>NUCLEOTIDE SEQUENCE</scope>
    <source>
        <strain evidence="2">6966</strain>
    </source>
</reference>
<evidence type="ECO:0000256" key="1">
    <source>
        <dbReference type="ARBA" id="ARBA00022729"/>
    </source>
</evidence>
<sequence>MKKLLVLIALICLGWNSGFTQTRYDKYFSRCEILQLNDSVLRVNTGCIGATIRDMDGDGKDDLVIGEFGEIRCPGQEKAQKPYVQGRCRVYKNYGTNTRPVYKDFKWLEENGQPLYVPITCCVPMNPSFADMDGDGVPELFSGCYDGEIYTWKQGENGEFANKKMILLADGSPLKIGHAATVFPGDVDGDGLIDLLITGLYDGVFFAKNTGTKEAYRFEKAEPVVCGAEGKKIEANHAVWYDWDGDGRLDIVYGAYFGGNVYWCRGLENGYAEPELLIERPESVQPGVASGEGHGDKPKICIYDYDGDGKDDLVLATEVWEHTGNGDMEPDFFERLMSDERLVEPGKAVKELVKKMAKYTDNLPQDKNSTPDARIPKKLYEKWLEASNEYDDRLQRIMMEMSGGPAKNVGIIWVYYRK</sequence>
<keyword evidence="1" id="KW-0732">Signal</keyword>
<name>A0A921L0G6_9BACT</name>
<dbReference type="InterPro" id="IPR013517">
    <property type="entry name" value="FG-GAP"/>
</dbReference>
<dbReference type="InterPro" id="IPR028994">
    <property type="entry name" value="Integrin_alpha_N"/>
</dbReference>
<evidence type="ECO:0000313" key="2">
    <source>
        <dbReference type="EMBL" id="HJF70973.1"/>
    </source>
</evidence>
<organism evidence="2 3">
    <name type="scientific">Butyricimonas virosa</name>
    <dbReference type="NCBI Taxonomy" id="544645"/>
    <lineage>
        <taxon>Bacteria</taxon>
        <taxon>Pseudomonadati</taxon>
        <taxon>Bacteroidota</taxon>
        <taxon>Bacteroidia</taxon>
        <taxon>Bacteroidales</taxon>
        <taxon>Odoribacteraceae</taxon>
        <taxon>Butyricimonas</taxon>
    </lineage>
</organism>
<comment type="caution">
    <text evidence="2">The sequence shown here is derived from an EMBL/GenBank/DDBJ whole genome shotgun (WGS) entry which is preliminary data.</text>
</comment>
<dbReference type="PANTHER" id="PTHR44103:SF1">
    <property type="entry name" value="PROPROTEIN CONVERTASE P"/>
    <property type="match status" value="1"/>
</dbReference>
<protein>
    <submittedName>
        <fullName evidence="2">VCBS repeat-containing protein</fullName>
    </submittedName>
</protein>
<accession>A0A921L0G6</accession>
<gene>
    <name evidence="2" type="ORF">K8V05_09490</name>
</gene>
<evidence type="ECO:0000313" key="3">
    <source>
        <dbReference type="Proteomes" id="UP000742098"/>
    </source>
</evidence>
<dbReference type="SUPFAM" id="SSF69318">
    <property type="entry name" value="Integrin alpha N-terminal domain"/>
    <property type="match status" value="1"/>
</dbReference>